<reference evidence="3" key="1">
    <citation type="submission" date="2020-05" db="EMBL/GenBank/DDBJ databases">
        <authorList>
            <person name="Chiriac C."/>
            <person name="Salcher M."/>
            <person name="Ghai R."/>
            <person name="Kavagutti S V."/>
        </authorList>
    </citation>
    <scope>NUCLEOTIDE SEQUENCE</scope>
</reference>
<dbReference type="Gene3D" id="3.40.720.10">
    <property type="entry name" value="Alkaline Phosphatase, subunit A"/>
    <property type="match status" value="1"/>
</dbReference>
<keyword evidence="1" id="KW-1133">Transmembrane helix</keyword>
<evidence type="ECO:0000259" key="2">
    <source>
        <dbReference type="Pfam" id="PF00884"/>
    </source>
</evidence>
<evidence type="ECO:0000256" key="1">
    <source>
        <dbReference type="SAM" id="Phobius"/>
    </source>
</evidence>
<feature type="transmembrane region" description="Helical" evidence="1">
    <location>
        <begin position="92"/>
        <end position="113"/>
    </location>
</feature>
<feature type="transmembrane region" description="Helical" evidence="1">
    <location>
        <begin position="119"/>
        <end position="139"/>
    </location>
</feature>
<keyword evidence="1" id="KW-0472">Membrane</keyword>
<organism evidence="3">
    <name type="scientific">freshwater metagenome</name>
    <dbReference type="NCBI Taxonomy" id="449393"/>
    <lineage>
        <taxon>unclassified sequences</taxon>
        <taxon>metagenomes</taxon>
        <taxon>ecological metagenomes</taxon>
    </lineage>
</organism>
<dbReference type="SUPFAM" id="SSF53649">
    <property type="entry name" value="Alkaline phosphatase-like"/>
    <property type="match status" value="1"/>
</dbReference>
<feature type="transmembrane region" description="Helical" evidence="1">
    <location>
        <begin position="63"/>
        <end position="85"/>
    </location>
</feature>
<keyword evidence="1" id="KW-0812">Transmembrane</keyword>
<feature type="transmembrane region" description="Helical" evidence="1">
    <location>
        <begin position="146"/>
        <end position="165"/>
    </location>
</feature>
<accession>A0A6J7RP97</accession>
<evidence type="ECO:0000313" key="3">
    <source>
        <dbReference type="EMBL" id="CAB5030502.1"/>
    </source>
</evidence>
<protein>
    <submittedName>
        <fullName evidence="3">Unannotated protein</fullName>
    </submittedName>
</protein>
<dbReference type="InterPro" id="IPR000917">
    <property type="entry name" value="Sulfatase_N"/>
</dbReference>
<feature type="transmembrane region" description="Helical" evidence="1">
    <location>
        <begin position="22"/>
        <end position="43"/>
    </location>
</feature>
<dbReference type="EMBL" id="CAFBPX010000029">
    <property type="protein sequence ID" value="CAB5030502.1"/>
    <property type="molecule type" value="Genomic_DNA"/>
</dbReference>
<name>A0A6J7RP97_9ZZZZ</name>
<dbReference type="InterPro" id="IPR017850">
    <property type="entry name" value="Alkaline_phosphatase_core_sf"/>
</dbReference>
<proteinExistence type="predicted"/>
<dbReference type="Pfam" id="PF00884">
    <property type="entry name" value="Sulfatase"/>
    <property type="match status" value="1"/>
</dbReference>
<dbReference type="AlphaFoldDB" id="A0A6J7RP97"/>
<feature type="domain" description="Sulfatase N-terminal" evidence="2">
    <location>
        <begin position="374"/>
        <end position="542"/>
    </location>
</feature>
<gene>
    <name evidence="3" type="ORF">UFOPK4175_00270</name>
</gene>
<sequence>MTEAVSPPEAAKPASTEAAWPAWWVLGLQLAALWVLGLVRPLFDVLGTDNAFFVARGNTPGDILIFAIGVTFIPPLVLTLIELIVRAASVKAARLVHLLFVALLTALIALQFVKGSFAGSTLTLIVALAIGALVALAFWKTAAVRSFMTVITPASFIFLALFIFASPVSDVIMPSSEGSGVSGASGKSGNSTPVVLVIYDEFPVAMMMDKATNINADRFPAFADLGKTATWYKNNTTVSDATFTAVPAILTGLVPADKAQPDRTFNESIYTFLAASHRVGNVEAVTRICPPSICEPAPVGDTATRLKALYNDLTVVAGHTVLPTKLADQLPPVNSTYGDFTPASEGSSDPAAVLKVNDPKARFADDPVIADINGSGSKNDLLRTAAKMQNSITGAGKPPLYVIHMLMPHVPWRFTPDGHQYLPKGKGDAPGLNDQLWARDEYLANLALQRAMLQAEFADTVLASIVKRMQQAGIWERSLFIVTADHGVSFRPGDSRRPVTQGNLPELSNTPLFVKMPGQTKGAISTVPTRSVDIAPTIAAVTKTGQGLKFDGLPLSAPHPNTTVAVRNGRQERRITGSSADVMKRRDQLVQHWTATFPGGQDGLYRLGPNQNLIGKQVSSLPKTTTAASGSIDYPELYSKINHASGVLQIYLIGDLTGLAPKTPLAAAVDGRIVAVGESFNTAAGLEFGIVLPPASLSGKHARVELFAVSNGSTLAPLASAGR</sequence>